<dbReference type="AlphaFoldDB" id="A0A9P7U5K2"/>
<evidence type="ECO:0000313" key="1">
    <source>
        <dbReference type="EMBL" id="KAG7043271.1"/>
    </source>
</evidence>
<comment type="caution">
    <text evidence="1">The sequence shown here is derived from an EMBL/GenBank/DDBJ whole genome shotgun (WGS) entry which is preliminary data.</text>
</comment>
<proteinExistence type="predicted"/>
<keyword evidence="2" id="KW-1185">Reference proteome</keyword>
<organism evidence="1 2">
    <name type="scientific">Colletotrichum scovillei</name>
    <dbReference type="NCBI Taxonomy" id="1209932"/>
    <lineage>
        <taxon>Eukaryota</taxon>
        <taxon>Fungi</taxon>
        <taxon>Dikarya</taxon>
        <taxon>Ascomycota</taxon>
        <taxon>Pezizomycotina</taxon>
        <taxon>Sordariomycetes</taxon>
        <taxon>Hypocreomycetidae</taxon>
        <taxon>Glomerellales</taxon>
        <taxon>Glomerellaceae</taxon>
        <taxon>Colletotrichum</taxon>
        <taxon>Colletotrichum acutatum species complex</taxon>
    </lineage>
</organism>
<dbReference type="EMBL" id="JAESDN010000012">
    <property type="protein sequence ID" value="KAG7043271.1"/>
    <property type="molecule type" value="Genomic_DNA"/>
</dbReference>
<evidence type="ECO:0000313" key="2">
    <source>
        <dbReference type="Proteomes" id="UP000699042"/>
    </source>
</evidence>
<name>A0A9P7U5K2_9PEZI</name>
<feature type="non-terminal residue" evidence="1">
    <location>
        <position position="28"/>
    </location>
</feature>
<gene>
    <name evidence="1" type="ORF">JMJ77_002977</name>
</gene>
<reference evidence="1" key="1">
    <citation type="submission" date="2021-05" db="EMBL/GenBank/DDBJ databases">
        <title>Comparative genomics of three Colletotrichum scovillei strains and genetic complementation revealed genes involved fungal growth and virulence on chili pepper.</title>
        <authorList>
            <person name="Hsieh D.-K."/>
            <person name="Chuang S.-C."/>
            <person name="Chen C.-Y."/>
            <person name="Chao Y.-T."/>
            <person name="Lu M.-Y.J."/>
            <person name="Lee M.-H."/>
            <person name="Shih M.-C."/>
        </authorList>
    </citation>
    <scope>NUCLEOTIDE SEQUENCE</scope>
    <source>
        <strain evidence="1">Coll-153</strain>
    </source>
</reference>
<dbReference type="Proteomes" id="UP000699042">
    <property type="component" value="Unassembled WGS sequence"/>
</dbReference>
<protein>
    <submittedName>
        <fullName evidence="1">Uncharacterized protein</fullName>
    </submittedName>
</protein>
<sequence length="28" mass="3129">MDLNNIEFSSGHTRNLVSVIDLIINQKG</sequence>
<accession>A0A9P7U5K2</accession>